<dbReference type="AlphaFoldDB" id="G2Q8L4"/>
<dbReference type="eggNOG" id="KOG0575">
    <property type="taxonomic scope" value="Eukaryota"/>
</dbReference>
<dbReference type="SMART" id="SM00220">
    <property type="entry name" value="S_TKc"/>
    <property type="match status" value="1"/>
</dbReference>
<dbReference type="PROSITE" id="PS50011">
    <property type="entry name" value="PROTEIN_KINASE_DOM"/>
    <property type="match status" value="1"/>
</dbReference>
<sequence length="254" mass="28670">MSHNEPWPPLPPDVDTTKLEVEMPELAVSANSTLYRVKGQPSTVYKFRGHPREYQLQKAAGDCAIPVRGRVLGKSTVGTGHVVFFGFLMDLAAPIPKTLSLPQRRDIMHQMIRTIQQLHAKRIVHGDIKLENMLLDSRGKLRLCDFAEGRYLDEDERVWEGNSTWHFESPNRLRRGEGLGHRLPPPIIEGDLYGLGLSIWQLYTGRTPHEDMVIDDLGLKERQRNGQTVNVAEVGDPEARDIIAKLLCRGGARI</sequence>
<reference evidence="2 3" key="1">
    <citation type="journal article" date="2011" name="Nat. Biotechnol.">
        <title>Comparative genomic analysis of the thermophilic biomass-degrading fungi Myceliophthora thermophila and Thielavia terrestris.</title>
        <authorList>
            <person name="Berka R.M."/>
            <person name="Grigoriev I.V."/>
            <person name="Otillar R."/>
            <person name="Salamov A."/>
            <person name="Grimwood J."/>
            <person name="Reid I."/>
            <person name="Ishmael N."/>
            <person name="John T."/>
            <person name="Darmond C."/>
            <person name="Moisan M.-C."/>
            <person name="Henrissat B."/>
            <person name="Coutinho P.M."/>
            <person name="Lombard V."/>
            <person name="Natvig D.O."/>
            <person name="Lindquist E."/>
            <person name="Schmutz J."/>
            <person name="Lucas S."/>
            <person name="Harris P."/>
            <person name="Powlowski J."/>
            <person name="Bellemare A."/>
            <person name="Taylor D."/>
            <person name="Butler G."/>
            <person name="de Vries R.P."/>
            <person name="Allijn I.E."/>
            <person name="van den Brink J."/>
            <person name="Ushinsky S."/>
            <person name="Storms R."/>
            <person name="Powell A.J."/>
            <person name="Paulsen I.T."/>
            <person name="Elbourne L.D.H."/>
            <person name="Baker S.E."/>
            <person name="Magnuson J."/>
            <person name="LaBoissiere S."/>
            <person name="Clutterbuck A.J."/>
            <person name="Martinez D."/>
            <person name="Wogulis M."/>
            <person name="de Leon A.L."/>
            <person name="Rey M.W."/>
            <person name="Tsang A."/>
        </authorList>
    </citation>
    <scope>NUCLEOTIDE SEQUENCE [LARGE SCALE GENOMIC DNA]</scope>
    <source>
        <strain evidence="3">ATCC 42464 / BCRC 31852 / DSM 1799</strain>
    </source>
</reference>
<evidence type="ECO:0000313" key="3">
    <source>
        <dbReference type="Proteomes" id="UP000007322"/>
    </source>
</evidence>
<evidence type="ECO:0000259" key="1">
    <source>
        <dbReference type="PROSITE" id="PS50011"/>
    </source>
</evidence>
<dbReference type="STRING" id="573729.G2Q8L4"/>
<accession>G2Q8L4</accession>
<gene>
    <name evidence="2" type="ORF">MYCTH_2300993</name>
</gene>
<dbReference type="VEuPathDB" id="FungiDB:MYCTH_2300993"/>
<dbReference type="OrthoDB" id="1668230at2759"/>
<dbReference type="GO" id="GO:0005524">
    <property type="term" value="F:ATP binding"/>
    <property type="evidence" value="ECO:0007669"/>
    <property type="project" value="InterPro"/>
</dbReference>
<organism evidence="2 3">
    <name type="scientific">Thermothelomyces thermophilus (strain ATCC 42464 / BCRC 31852 / DSM 1799)</name>
    <name type="common">Sporotrichum thermophile</name>
    <dbReference type="NCBI Taxonomy" id="573729"/>
    <lineage>
        <taxon>Eukaryota</taxon>
        <taxon>Fungi</taxon>
        <taxon>Dikarya</taxon>
        <taxon>Ascomycota</taxon>
        <taxon>Pezizomycotina</taxon>
        <taxon>Sordariomycetes</taxon>
        <taxon>Sordariomycetidae</taxon>
        <taxon>Sordariales</taxon>
        <taxon>Chaetomiaceae</taxon>
        <taxon>Thermothelomyces</taxon>
    </lineage>
</organism>
<dbReference type="PANTHER" id="PTHR24345">
    <property type="entry name" value="SERINE/THREONINE-PROTEIN KINASE PLK"/>
    <property type="match status" value="1"/>
</dbReference>
<dbReference type="OMA" id="WRMINLA"/>
<dbReference type="InParanoid" id="G2Q8L4"/>
<dbReference type="GO" id="GO:0007052">
    <property type="term" value="P:mitotic spindle organization"/>
    <property type="evidence" value="ECO:0007669"/>
    <property type="project" value="TreeGrafter"/>
</dbReference>
<dbReference type="SUPFAM" id="SSF56112">
    <property type="entry name" value="Protein kinase-like (PK-like)"/>
    <property type="match status" value="1"/>
</dbReference>
<dbReference type="GO" id="GO:0000776">
    <property type="term" value="C:kinetochore"/>
    <property type="evidence" value="ECO:0007669"/>
    <property type="project" value="TreeGrafter"/>
</dbReference>
<dbReference type="HOGENOM" id="CLU_076634_0_0_1"/>
<dbReference type="Gene3D" id="1.10.510.10">
    <property type="entry name" value="Transferase(Phosphotransferase) domain 1"/>
    <property type="match status" value="1"/>
</dbReference>
<dbReference type="GeneID" id="11510313"/>
<dbReference type="GO" id="GO:0004674">
    <property type="term" value="F:protein serine/threonine kinase activity"/>
    <property type="evidence" value="ECO:0007669"/>
    <property type="project" value="TreeGrafter"/>
</dbReference>
<dbReference type="Pfam" id="PF00069">
    <property type="entry name" value="Pkinase"/>
    <property type="match status" value="1"/>
</dbReference>
<dbReference type="GO" id="GO:0005634">
    <property type="term" value="C:nucleus"/>
    <property type="evidence" value="ECO:0007669"/>
    <property type="project" value="TreeGrafter"/>
</dbReference>
<keyword evidence="3" id="KW-1185">Reference proteome</keyword>
<dbReference type="GO" id="GO:0000922">
    <property type="term" value="C:spindle pole"/>
    <property type="evidence" value="ECO:0007669"/>
    <property type="project" value="TreeGrafter"/>
</dbReference>
<dbReference type="InterPro" id="IPR008271">
    <property type="entry name" value="Ser/Thr_kinase_AS"/>
</dbReference>
<dbReference type="KEGG" id="mtm:MYCTH_2300993"/>
<protein>
    <recommendedName>
        <fullName evidence="1">Protein kinase domain-containing protein</fullName>
    </recommendedName>
</protein>
<feature type="domain" description="Protein kinase" evidence="1">
    <location>
        <begin position="1"/>
        <end position="254"/>
    </location>
</feature>
<dbReference type="GO" id="GO:0005737">
    <property type="term" value="C:cytoplasm"/>
    <property type="evidence" value="ECO:0007669"/>
    <property type="project" value="TreeGrafter"/>
</dbReference>
<dbReference type="PROSITE" id="PS00108">
    <property type="entry name" value="PROTEIN_KINASE_ST"/>
    <property type="match status" value="1"/>
</dbReference>
<dbReference type="RefSeq" id="XP_003661508.1">
    <property type="nucleotide sequence ID" value="XM_003661460.1"/>
</dbReference>
<proteinExistence type="predicted"/>
<dbReference type="Proteomes" id="UP000007322">
    <property type="component" value="Chromosome 2"/>
</dbReference>
<name>G2Q8L4_THET4</name>
<dbReference type="InterPro" id="IPR000719">
    <property type="entry name" value="Prot_kinase_dom"/>
</dbReference>
<dbReference type="PANTHER" id="PTHR24345:SF93">
    <property type="entry name" value="SERINE_THREONINE-PROTEIN KINASE PLK1"/>
    <property type="match status" value="1"/>
</dbReference>
<evidence type="ECO:0000313" key="2">
    <source>
        <dbReference type="EMBL" id="AEO56263.1"/>
    </source>
</evidence>
<dbReference type="EMBL" id="CP003003">
    <property type="protein sequence ID" value="AEO56263.1"/>
    <property type="molecule type" value="Genomic_DNA"/>
</dbReference>
<dbReference type="InterPro" id="IPR011009">
    <property type="entry name" value="Kinase-like_dom_sf"/>
</dbReference>